<evidence type="ECO:0000256" key="1">
    <source>
        <dbReference type="SAM" id="Phobius"/>
    </source>
</evidence>
<organism evidence="2 3">
    <name type="scientific">Nitratireductor mangrovi</name>
    <dbReference type="NCBI Taxonomy" id="2599600"/>
    <lineage>
        <taxon>Bacteria</taxon>
        <taxon>Pseudomonadati</taxon>
        <taxon>Pseudomonadota</taxon>
        <taxon>Alphaproteobacteria</taxon>
        <taxon>Hyphomicrobiales</taxon>
        <taxon>Phyllobacteriaceae</taxon>
        <taxon>Nitratireductor</taxon>
    </lineage>
</organism>
<keyword evidence="1" id="KW-1133">Transmembrane helix</keyword>
<dbReference type="RefSeq" id="WP_146299551.1">
    <property type="nucleotide sequence ID" value="NZ_CP042301.2"/>
</dbReference>
<keyword evidence="3" id="KW-1185">Reference proteome</keyword>
<sequence length="91" mass="9383">MPDGEPRDAGGEARGARDAASVLPFVVTVLFVPPIILIFAAPLSLAGVPLIVLYLFGVWALAIVAAFMLARKLAPKPPAHGREGRPGGPSS</sequence>
<name>A0A5B8KZA1_9HYPH</name>
<dbReference type="Proteomes" id="UP000321389">
    <property type="component" value="Chromosome"/>
</dbReference>
<reference evidence="2" key="1">
    <citation type="submission" date="2020-04" db="EMBL/GenBank/DDBJ databases">
        <title>Nitratireductor sp. nov. isolated from mangrove soil.</title>
        <authorList>
            <person name="Ye Y."/>
        </authorList>
    </citation>
    <scope>NUCLEOTIDE SEQUENCE</scope>
    <source>
        <strain evidence="2">SY7</strain>
    </source>
</reference>
<dbReference type="OrthoDB" id="8117496at2"/>
<protein>
    <submittedName>
        <fullName evidence="2">Uncharacterized protein</fullName>
    </submittedName>
</protein>
<gene>
    <name evidence="2" type="ORF">FQ775_11225</name>
</gene>
<dbReference type="EMBL" id="CP042301">
    <property type="protein sequence ID" value="QDZ00906.1"/>
    <property type="molecule type" value="Genomic_DNA"/>
</dbReference>
<evidence type="ECO:0000313" key="3">
    <source>
        <dbReference type="Proteomes" id="UP000321389"/>
    </source>
</evidence>
<dbReference type="KEGG" id="niy:FQ775_11225"/>
<accession>A0A5B8KZA1</accession>
<feature type="transmembrane region" description="Helical" evidence="1">
    <location>
        <begin position="51"/>
        <end position="70"/>
    </location>
</feature>
<dbReference type="AlphaFoldDB" id="A0A5B8KZA1"/>
<evidence type="ECO:0000313" key="2">
    <source>
        <dbReference type="EMBL" id="QDZ00906.1"/>
    </source>
</evidence>
<proteinExistence type="predicted"/>
<feature type="transmembrane region" description="Helical" evidence="1">
    <location>
        <begin position="21"/>
        <end position="45"/>
    </location>
</feature>
<keyword evidence="1" id="KW-0472">Membrane</keyword>
<keyword evidence="1" id="KW-0812">Transmembrane</keyword>